<keyword evidence="10" id="KW-1185">Reference proteome</keyword>
<dbReference type="OMA" id="AYSCPIH"/>
<evidence type="ECO:0008006" key="11">
    <source>
        <dbReference type="Google" id="ProtNLM"/>
    </source>
</evidence>
<evidence type="ECO:0000256" key="7">
    <source>
        <dbReference type="ARBA" id="ARBA00023242"/>
    </source>
</evidence>
<dbReference type="SUPFAM" id="SSF50978">
    <property type="entry name" value="WD40 repeat-like"/>
    <property type="match status" value="1"/>
</dbReference>
<dbReference type="Proteomes" id="UP000030746">
    <property type="component" value="Unassembled WGS sequence"/>
</dbReference>
<keyword evidence="3" id="KW-0509">mRNA transport</keyword>
<keyword evidence="7" id="KW-0539">Nucleus</keyword>
<dbReference type="InterPro" id="IPR019321">
    <property type="entry name" value="Nucleoporin_Nup88"/>
</dbReference>
<dbReference type="GO" id="GO:0006606">
    <property type="term" value="P:protein import into nucleus"/>
    <property type="evidence" value="ECO:0007669"/>
    <property type="project" value="TreeGrafter"/>
</dbReference>
<reference evidence="9 10" key="1">
    <citation type="journal article" date="2013" name="Nature">
        <title>Insights into bilaterian evolution from three spiralian genomes.</title>
        <authorList>
            <person name="Simakov O."/>
            <person name="Marletaz F."/>
            <person name="Cho S.J."/>
            <person name="Edsinger-Gonzales E."/>
            <person name="Havlak P."/>
            <person name="Hellsten U."/>
            <person name="Kuo D.H."/>
            <person name="Larsson T."/>
            <person name="Lv J."/>
            <person name="Arendt D."/>
            <person name="Savage R."/>
            <person name="Osoegawa K."/>
            <person name="de Jong P."/>
            <person name="Grimwood J."/>
            <person name="Chapman J.A."/>
            <person name="Shapiro H."/>
            <person name="Aerts A."/>
            <person name="Otillar R.P."/>
            <person name="Terry A.Y."/>
            <person name="Boore J.L."/>
            <person name="Grigoriev I.V."/>
            <person name="Lindberg D.R."/>
            <person name="Seaver E.C."/>
            <person name="Weisblat D.A."/>
            <person name="Putnam N.H."/>
            <person name="Rokhsar D.S."/>
        </authorList>
    </citation>
    <scope>NUCLEOTIDE SEQUENCE [LARGE SCALE GENOMIC DNA]</scope>
</reference>
<dbReference type="InterPro" id="IPR037700">
    <property type="entry name" value="NUP88/NUP82"/>
</dbReference>
<feature type="coiled-coil region" evidence="8">
    <location>
        <begin position="511"/>
        <end position="545"/>
    </location>
</feature>
<dbReference type="InterPro" id="IPR036322">
    <property type="entry name" value="WD40_repeat_dom_sf"/>
</dbReference>
<proteinExistence type="predicted"/>
<sequence length="664" mass="75160">MAAYSSWRSRLNNLQFCKQLRENNGKESHQLTNNTKHLISVIDGDLYAWDNFSANIIYFNLKTLLNTTGGDENNETSSQRHQTLLCTNAPTYEVEGLLFNLSGSHIAIWGHGGIHVIELPRRWGKYAEFEGGKSVISCRTISVAERYCVSQGGVKIQQIAWHPGSSTDSHLVILTSDNILSVYDMTEQNKASQTINLDSIHSDLNISPTKISFSAALGERAVAFDFAKPIELKPKKKVLGIQPDETDNIVWPVYLVKGNGNVCIAYTTTLMDREINLPVQGPLMMHPPADDNYEEPALYVIESVELELSLTTPQYNTEELSSDDFTCPVKLQRDPSTYDRYHCSHSAGVHSVALPWAQSLHTFISDDNQQCVVEHVICTKPLTSSPTAPIQGLSIVTDPSLGITLLVLTSDYLFTALPLGSKYRSVALPLVSDALSTTVTSPLRKLNRVPFDHHIAKILQRTSSNPLLKSSSRTEVSQQECFQLLSRATQVLREEYIQKQDQARIEIETRARILRDQKKNQNKDLQRLEESRNILRDKAECVSEKLENSQHLQERNLKRLELIMRKIQSRLPMLSDAEKVFSKEIQEISDNIKAFEKNLDQLKKKQEYQKQKIERDDKSISNNPLLKPNHTTHLKEILKEESDEISNLMKKVNQLKLDTNLSLS</sequence>
<name>V4AS97_LOTGI</name>
<keyword evidence="6" id="KW-0906">Nuclear pore complex</keyword>
<dbReference type="CTD" id="20245851"/>
<dbReference type="OrthoDB" id="341482at2759"/>
<dbReference type="STRING" id="225164.V4AS97"/>
<dbReference type="GO" id="GO:0005643">
    <property type="term" value="C:nuclear pore"/>
    <property type="evidence" value="ECO:0007669"/>
    <property type="project" value="UniProtKB-SubCell"/>
</dbReference>
<protein>
    <recommendedName>
        <fullName evidence="11">Nucleoporin Nup88</fullName>
    </recommendedName>
</protein>
<dbReference type="EMBL" id="KB201304">
    <property type="protein sequence ID" value="ESO97745.1"/>
    <property type="molecule type" value="Genomic_DNA"/>
</dbReference>
<feature type="coiled-coil region" evidence="8">
    <location>
        <begin position="585"/>
        <end position="658"/>
    </location>
</feature>
<dbReference type="AlphaFoldDB" id="V4AS97"/>
<dbReference type="HOGENOM" id="CLU_017144_0_0_1"/>
<evidence type="ECO:0000256" key="5">
    <source>
        <dbReference type="ARBA" id="ARBA00023010"/>
    </source>
</evidence>
<dbReference type="RefSeq" id="XP_009051596.1">
    <property type="nucleotide sequence ID" value="XM_009053348.1"/>
</dbReference>
<gene>
    <name evidence="9" type="ORF">LOTGIDRAFT_205604</name>
</gene>
<keyword evidence="2" id="KW-0813">Transport</keyword>
<dbReference type="PANTHER" id="PTHR13257:SF0">
    <property type="entry name" value="NUCLEAR PORE COMPLEX PROTEIN NUP88"/>
    <property type="match status" value="1"/>
</dbReference>
<accession>V4AS97</accession>
<evidence type="ECO:0000256" key="4">
    <source>
        <dbReference type="ARBA" id="ARBA00022927"/>
    </source>
</evidence>
<dbReference type="Pfam" id="PF10168">
    <property type="entry name" value="Nup88"/>
    <property type="match status" value="2"/>
</dbReference>
<evidence type="ECO:0000313" key="10">
    <source>
        <dbReference type="Proteomes" id="UP000030746"/>
    </source>
</evidence>
<keyword evidence="4" id="KW-0653">Protein transport</keyword>
<organism evidence="9 10">
    <name type="scientific">Lottia gigantea</name>
    <name type="common">Giant owl limpet</name>
    <dbReference type="NCBI Taxonomy" id="225164"/>
    <lineage>
        <taxon>Eukaryota</taxon>
        <taxon>Metazoa</taxon>
        <taxon>Spiralia</taxon>
        <taxon>Lophotrochozoa</taxon>
        <taxon>Mollusca</taxon>
        <taxon>Gastropoda</taxon>
        <taxon>Patellogastropoda</taxon>
        <taxon>Lottioidea</taxon>
        <taxon>Lottiidae</taxon>
        <taxon>Lottia</taxon>
    </lineage>
</organism>
<dbReference type="KEGG" id="lgi:LOTGIDRAFT_205604"/>
<dbReference type="GO" id="GO:0017056">
    <property type="term" value="F:structural constituent of nuclear pore"/>
    <property type="evidence" value="ECO:0007669"/>
    <property type="project" value="InterPro"/>
</dbReference>
<comment type="subcellular location">
    <subcellularLocation>
        <location evidence="1">Nucleus</location>
        <location evidence="1">Nuclear pore complex</location>
    </subcellularLocation>
</comment>
<evidence type="ECO:0000256" key="8">
    <source>
        <dbReference type="SAM" id="Coils"/>
    </source>
</evidence>
<evidence type="ECO:0000256" key="2">
    <source>
        <dbReference type="ARBA" id="ARBA00022448"/>
    </source>
</evidence>
<dbReference type="GO" id="GO:0000055">
    <property type="term" value="P:ribosomal large subunit export from nucleus"/>
    <property type="evidence" value="ECO:0007669"/>
    <property type="project" value="InterPro"/>
</dbReference>
<dbReference type="GO" id="GO:0000056">
    <property type="term" value="P:ribosomal small subunit export from nucleus"/>
    <property type="evidence" value="ECO:0007669"/>
    <property type="project" value="InterPro"/>
</dbReference>
<keyword evidence="8" id="KW-0175">Coiled coil</keyword>
<keyword evidence="5" id="KW-0811">Translocation</keyword>
<evidence type="ECO:0000256" key="1">
    <source>
        <dbReference type="ARBA" id="ARBA00004567"/>
    </source>
</evidence>
<evidence type="ECO:0000313" key="9">
    <source>
        <dbReference type="EMBL" id="ESO97745.1"/>
    </source>
</evidence>
<dbReference type="GO" id="GO:0006406">
    <property type="term" value="P:mRNA export from nucleus"/>
    <property type="evidence" value="ECO:0007669"/>
    <property type="project" value="TreeGrafter"/>
</dbReference>
<dbReference type="GeneID" id="20245851"/>
<evidence type="ECO:0000256" key="6">
    <source>
        <dbReference type="ARBA" id="ARBA00023132"/>
    </source>
</evidence>
<dbReference type="PANTHER" id="PTHR13257">
    <property type="entry name" value="NUCLEOPORIN NUP84-RELATED"/>
    <property type="match status" value="1"/>
</dbReference>
<evidence type="ECO:0000256" key="3">
    <source>
        <dbReference type="ARBA" id="ARBA00022816"/>
    </source>
</evidence>